<comment type="subcellular location">
    <subcellularLocation>
        <location evidence="1">Cell membrane</location>
        <topology evidence="1">Multi-pass membrane protein</topology>
    </subcellularLocation>
</comment>
<evidence type="ECO:0000313" key="11">
    <source>
        <dbReference type="Proteomes" id="UP000198215"/>
    </source>
</evidence>
<protein>
    <submittedName>
        <fullName evidence="10">ATP-binding cassette, subfamily B</fullName>
    </submittedName>
</protein>
<dbReference type="GO" id="GO:0005524">
    <property type="term" value="F:ATP binding"/>
    <property type="evidence" value="ECO:0007669"/>
    <property type="project" value="UniProtKB-KW"/>
</dbReference>
<feature type="transmembrane region" description="Helical" evidence="7">
    <location>
        <begin position="148"/>
        <end position="168"/>
    </location>
</feature>
<feature type="domain" description="ABC transporter" evidence="8">
    <location>
        <begin position="351"/>
        <end position="601"/>
    </location>
</feature>
<evidence type="ECO:0000259" key="8">
    <source>
        <dbReference type="PROSITE" id="PS50893"/>
    </source>
</evidence>
<keyword evidence="11" id="KW-1185">Reference proteome</keyword>
<dbReference type="PROSITE" id="PS50929">
    <property type="entry name" value="ABC_TM1F"/>
    <property type="match status" value="1"/>
</dbReference>
<dbReference type="SUPFAM" id="SSF52540">
    <property type="entry name" value="P-loop containing nucleoside triphosphate hydrolases"/>
    <property type="match status" value="1"/>
</dbReference>
<feature type="transmembrane region" description="Helical" evidence="7">
    <location>
        <begin position="71"/>
        <end position="92"/>
    </location>
</feature>
<gene>
    <name evidence="10" type="ORF">GA0070614_2402</name>
</gene>
<dbReference type="GO" id="GO:0015421">
    <property type="term" value="F:ABC-type oligopeptide transporter activity"/>
    <property type="evidence" value="ECO:0007669"/>
    <property type="project" value="TreeGrafter"/>
</dbReference>
<evidence type="ECO:0000256" key="2">
    <source>
        <dbReference type="ARBA" id="ARBA00022692"/>
    </source>
</evidence>
<evidence type="ECO:0000259" key="9">
    <source>
        <dbReference type="PROSITE" id="PS50929"/>
    </source>
</evidence>
<dbReference type="SUPFAM" id="SSF90123">
    <property type="entry name" value="ABC transporter transmembrane region"/>
    <property type="match status" value="1"/>
</dbReference>
<feature type="transmembrane region" description="Helical" evidence="7">
    <location>
        <begin position="174"/>
        <end position="191"/>
    </location>
</feature>
<organism evidence="10 11">
    <name type="scientific">Micromonospora coxensis</name>
    <dbReference type="NCBI Taxonomy" id="356852"/>
    <lineage>
        <taxon>Bacteria</taxon>
        <taxon>Bacillati</taxon>
        <taxon>Actinomycetota</taxon>
        <taxon>Actinomycetes</taxon>
        <taxon>Micromonosporales</taxon>
        <taxon>Micromonosporaceae</taxon>
        <taxon>Micromonospora</taxon>
    </lineage>
</organism>
<dbReference type="GO" id="GO:0005886">
    <property type="term" value="C:plasma membrane"/>
    <property type="evidence" value="ECO:0007669"/>
    <property type="project" value="UniProtKB-SubCell"/>
</dbReference>
<dbReference type="EMBL" id="LT607753">
    <property type="protein sequence ID" value="SCG54597.1"/>
    <property type="molecule type" value="Genomic_DNA"/>
</dbReference>
<dbReference type="Gene3D" id="3.40.50.300">
    <property type="entry name" value="P-loop containing nucleotide triphosphate hydrolases"/>
    <property type="match status" value="1"/>
</dbReference>
<dbReference type="GO" id="GO:0016887">
    <property type="term" value="F:ATP hydrolysis activity"/>
    <property type="evidence" value="ECO:0007669"/>
    <property type="project" value="InterPro"/>
</dbReference>
<feature type="transmembrane region" description="Helical" evidence="7">
    <location>
        <begin position="258"/>
        <end position="279"/>
    </location>
</feature>
<keyword evidence="3" id="KW-0547">Nucleotide-binding</keyword>
<evidence type="ECO:0000313" key="10">
    <source>
        <dbReference type="EMBL" id="SCG54597.1"/>
    </source>
</evidence>
<feature type="domain" description="ABC transmembrane type-1" evidence="9">
    <location>
        <begin position="35"/>
        <end position="317"/>
    </location>
</feature>
<dbReference type="Pfam" id="PF00005">
    <property type="entry name" value="ABC_tran"/>
    <property type="match status" value="1"/>
</dbReference>
<reference evidence="11" key="1">
    <citation type="submission" date="2016-06" db="EMBL/GenBank/DDBJ databases">
        <authorList>
            <person name="Varghese N."/>
            <person name="Submissions Spin"/>
        </authorList>
    </citation>
    <scope>NUCLEOTIDE SEQUENCE [LARGE SCALE GENOMIC DNA]</scope>
    <source>
        <strain evidence="11">DSM 45161</strain>
    </source>
</reference>
<sequence length="616" mass="66464">MQTNVDQSVRSALRAGRLALRQAAQAAPGALTGYALLALGQAVVPVAAAWLTKLLLDGITTGRARVDPMPVVVALVVVGLLAGAVPHLSAYFRDQLERATGLRAQDQLYAAVERFKGLARFEEPEFQDRLRLAQTAAGVTSSSMVSDLLSVVATTVTVLSFVLSLLVVSPVMCVLVVLAAVPVVLAEVAMARRRARTTWGLGPVERREFFYSGLLASVQAAKEIRLFGAGPFLRGRMLRERRTANAVRRRQDVIELRLQGLLALLAAGVTGAALVWSVRQAYAGQLSVGDLTLFLATVAGVQGGLVSLALSLARANEQLILFGHYLAVVTAGPDLPESAAPVPVPRLRHGIEFRDVWFRYSEDHDWILRGVSLFVPAGATVGLVGRNGAGKSTLVKLLCRFYDPVRGAILWDGVDLRHLDVQELRGRISSVFQDFMHYDLSATDNIAFGDVRAAEDPALVRRAASTAGIHDDLVALPRGYDTLLTRLFKIEGERDDPDTGVLLSGGQWQRVALARAFVRQVRDVMILDEPSAGLDPLAEHEVSRSLRRYRSGATSVVISHRLNTLRDADLIVVLGDGVVAESGDHETLLARGGSYAELFRTQARGYAEERGAVQAG</sequence>
<dbReference type="OrthoDB" id="9806127at2"/>
<dbReference type="InterPro" id="IPR011527">
    <property type="entry name" value="ABC1_TM_dom"/>
</dbReference>
<keyword evidence="6 7" id="KW-0472">Membrane</keyword>
<feature type="transmembrane region" description="Helical" evidence="7">
    <location>
        <begin position="291"/>
        <end position="313"/>
    </location>
</feature>
<keyword evidence="4 10" id="KW-0067">ATP-binding</keyword>
<dbReference type="InterPro" id="IPR017871">
    <property type="entry name" value="ABC_transporter-like_CS"/>
</dbReference>
<dbReference type="Proteomes" id="UP000198215">
    <property type="component" value="Chromosome I"/>
</dbReference>
<evidence type="ECO:0000256" key="7">
    <source>
        <dbReference type="SAM" id="Phobius"/>
    </source>
</evidence>
<dbReference type="PROSITE" id="PS00211">
    <property type="entry name" value="ABC_TRANSPORTER_1"/>
    <property type="match status" value="1"/>
</dbReference>
<dbReference type="RefSeq" id="WP_088976018.1">
    <property type="nucleotide sequence ID" value="NZ_LT607753.1"/>
</dbReference>
<feature type="transmembrane region" description="Helical" evidence="7">
    <location>
        <begin position="31"/>
        <end position="51"/>
    </location>
</feature>
<evidence type="ECO:0000256" key="4">
    <source>
        <dbReference type="ARBA" id="ARBA00022840"/>
    </source>
</evidence>
<evidence type="ECO:0000256" key="3">
    <source>
        <dbReference type="ARBA" id="ARBA00022741"/>
    </source>
</evidence>
<evidence type="ECO:0000256" key="5">
    <source>
        <dbReference type="ARBA" id="ARBA00022989"/>
    </source>
</evidence>
<evidence type="ECO:0000256" key="1">
    <source>
        <dbReference type="ARBA" id="ARBA00004651"/>
    </source>
</evidence>
<keyword evidence="5 7" id="KW-1133">Transmembrane helix</keyword>
<dbReference type="PANTHER" id="PTHR43394:SF1">
    <property type="entry name" value="ATP-BINDING CASSETTE SUB-FAMILY B MEMBER 10, MITOCHONDRIAL"/>
    <property type="match status" value="1"/>
</dbReference>
<proteinExistence type="predicted"/>
<accession>A0A1C5I8J7</accession>
<dbReference type="InterPro" id="IPR027417">
    <property type="entry name" value="P-loop_NTPase"/>
</dbReference>
<dbReference type="PROSITE" id="PS50893">
    <property type="entry name" value="ABC_TRANSPORTER_2"/>
    <property type="match status" value="1"/>
</dbReference>
<dbReference type="PANTHER" id="PTHR43394">
    <property type="entry name" value="ATP-DEPENDENT PERMEASE MDL1, MITOCHONDRIAL"/>
    <property type="match status" value="1"/>
</dbReference>
<dbReference type="SMART" id="SM00382">
    <property type="entry name" value="AAA"/>
    <property type="match status" value="1"/>
</dbReference>
<dbReference type="AlphaFoldDB" id="A0A1C5I8J7"/>
<dbReference type="InterPro" id="IPR003439">
    <property type="entry name" value="ABC_transporter-like_ATP-bd"/>
</dbReference>
<name>A0A1C5I8J7_9ACTN</name>
<evidence type="ECO:0000256" key="6">
    <source>
        <dbReference type="ARBA" id="ARBA00023136"/>
    </source>
</evidence>
<dbReference type="InterPro" id="IPR039421">
    <property type="entry name" value="Type_1_exporter"/>
</dbReference>
<keyword evidence="2 7" id="KW-0812">Transmembrane</keyword>
<dbReference type="Gene3D" id="1.20.1560.10">
    <property type="entry name" value="ABC transporter type 1, transmembrane domain"/>
    <property type="match status" value="1"/>
</dbReference>
<dbReference type="InterPro" id="IPR036640">
    <property type="entry name" value="ABC1_TM_sf"/>
</dbReference>
<dbReference type="InterPro" id="IPR003593">
    <property type="entry name" value="AAA+_ATPase"/>
</dbReference>